<reference evidence="1 2" key="1">
    <citation type="submission" date="2015-01" db="EMBL/GenBank/DDBJ databases">
        <title>Genome Sequencing of Rickettsiales.</title>
        <authorList>
            <person name="Daugherty S.C."/>
            <person name="Su Q."/>
            <person name="Abolude K."/>
            <person name="Beier-Sexton M."/>
            <person name="Carlyon J.A."/>
            <person name="Carter R."/>
            <person name="Day N.P."/>
            <person name="Dumler S.J."/>
            <person name="Dyachenko V."/>
            <person name="Godinez A."/>
            <person name="Kurtti T.J."/>
            <person name="Lichay M."/>
            <person name="Mullins K.E."/>
            <person name="Ott S."/>
            <person name="Pappas-Brown V."/>
            <person name="Paris D.H."/>
            <person name="Patel P."/>
            <person name="Richards A.L."/>
            <person name="Sadzewicz L."/>
            <person name="Sears K."/>
            <person name="Seidman D."/>
            <person name="Sengamalay N."/>
            <person name="Stenos J."/>
            <person name="Tallon L.J."/>
            <person name="Vincent G."/>
            <person name="Fraser C.M."/>
            <person name="Munderloh U."/>
            <person name="Dunning-Hotopp J.C."/>
        </authorList>
    </citation>
    <scope>NUCLEOTIDE SEQUENCE [LARGE SCALE GENOMIC DNA]</scope>
    <source>
        <strain evidence="1 2">Ect</strain>
    </source>
</reference>
<evidence type="ECO:0000313" key="1">
    <source>
        <dbReference type="EMBL" id="KJV78242.1"/>
    </source>
</evidence>
<organism evidence="1 2">
    <name type="scientific">Rickettsia rhipicephali str. Ect</name>
    <dbReference type="NCBI Taxonomy" id="1359199"/>
    <lineage>
        <taxon>Bacteria</taxon>
        <taxon>Pseudomonadati</taxon>
        <taxon>Pseudomonadota</taxon>
        <taxon>Alphaproteobacteria</taxon>
        <taxon>Rickettsiales</taxon>
        <taxon>Rickettsiaceae</taxon>
        <taxon>Rickettsieae</taxon>
        <taxon>Rickettsia</taxon>
        <taxon>spotted fever group</taxon>
    </lineage>
</organism>
<name>A0A0F3PE73_RICRH</name>
<evidence type="ECO:0000313" key="2">
    <source>
        <dbReference type="Proteomes" id="UP000033591"/>
    </source>
</evidence>
<dbReference type="Proteomes" id="UP000033591">
    <property type="component" value="Unassembled WGS sequence"/>
</dbReference>
<dbReference type="AlphaFoldDB" id="A0A0F3PE73"/>
<gene>
    <name evidence="1" type="ORF">RMAECT_0117</name>
</gene>
<protein>
    <submittedName>
        <fullName evidence="1">Uncharacterized protein</fullName>
    </submittedName>
</protein>
<comment type="caution">
    <text evidence="1">The sequence shown here is derived from an EMBL/GenBank/DDBJ whole genome shotgun (WGS) entry which is preliminary data.</text>
</comment>
<dbReference type="PATRIC" id="fig|1359199.3.peg.111"/>
<proteinExistence type="predicted"/>
<accession>A0A0F3PE73</accession>
<sequence>MKVFSLNNQHILKENKFENSILFLSTRINKNGDVDYSEGFSADIADGKINSFYITPLGEIMDSNLKNNHMPNKIILFLFFKY</sequence>
<dbReference type="EMBL" id="LAOC01000001">
    <property type="protein sequence ID" value="KJV78242.1"/>
    <property type="molecule type" value="Genomic_DNA"/>
</dbReference>